<sequence>IAVCSHEQTLARMSWQGNRQNVLPTSWLYGVDCHSAGVSRLSVSTSGSLRLNKAQPTTMRGQQQPEEVGQRVRLSKEELFMSVSHRVVVRQ</sequence>
<organism evidence="1 2">
    <name type="scientific">Kibdelosporangium lantanae</name>
    <dbReference type="NCBI Taxonomy" id="1497396"/>
    <lineage>
        <taxon>Bacteria</taxon>
        <taxon>Bacillati</taxon>
        <taxon>Actinomycetota</taxon>
        <taxon>Actinomycetes</taxon>
        <taxon>Pseudonocardiales</taxon>
        <taxon>Pseudonocardiaceae</taxon>
        <taxon>Kibdelosporangium</taxon>
    </lineage>
</organism>
<evidence type="ECO:0000313" key="2">
    <source>
        <dbReference type="Proteomes" id="UP001597045"/>
    </source>
</evidence>
<keyword evidence="2" id="KW-1185">Reference proteome</keyword>
<evidence type="ECO:0000313" key="1">
    <source>
        <dbReference type="EMBL" id="MFD1051968.1"/>
    </source>
</evidence>
<feature type="non-terminal residue" evidence="1">
    <location>
        <position position="1"/>
    </location>
</feature>
<accession>A0ABW3MMP5</accession>
<gene>
    <name evidence="1" type="ORF">ACFQ1S_43600</name>
</gene>
<dbReference type="EMBL" id="JBHTIS010004022">
    <property type="protein sequence ID" value="MFD1051968.1"/>
    <property type="molecule type" value="Genomic_DNA"/>
</dbReference>
<protein>
    <submittedName>
        <fullName evidence="1">Uncharacterized protein</fullName>
    </submittedName>
</protein>
<proteinExistence type="predicted"/>
<name>A0ABW3MMP5_9PSEU</name>
<comment type="caution">
    <text evidence="1">The sequence shown here is derived from an EMBL/GenBank/DDBJ whole genome shotgun (WGS) entry which is preliminary data.</text>
</comment>
<dbReference type="Proteomes" id="UP001597045">
    <property type="component" value="Unassembled WGS sequence"/>
</dbReference>
<reference evidence="2" key="1">
    <citation type="journal article" date="2019" name="Int. J. Syst. Evol. Microbiol.">
        <title>The Global Catalogue of Microorganisms (GCM) 10K type strain sequencing project: providing services to taxonomists for standard genome sequencing and annotation.</title>
        <authorList>
            <consortium name="The Broad Institute Genomics Platform"/>
            <consortium name="The Broad Institute Genome Sequencing Center for Infectious Disease"/>
            <person name="Wu L."/>
            <person name="Ma J."/>
        </authorList>
    </citation>
    <scope>NUCLEOTIDE SEQUENCE [LARGE SCALE GENOMIC DNA]</scope>
    <source>
        <strain evidence="2">JCM 31486</strain>
    </source>
</reference>